<keyword evidence="3" id="KW-1185">Reference proteome</keyword>
<dbReference type="EMBL" id="CP071462">
    <property type="protein sequence ID" value="QSW97647.1"/>
    <property type="molecule type" value="Genomic_DNA"/>
</dbReference>
<accession>A0A8A2VAA1</accession>
<dbReference type="KEGG" id="hakz:J0X25_09450"/>
<dbReference type="AlphaFoldDB" id="A0A8A2VAA1"/>
<dbReference type="Proteomes" id="UP000663203">
    <property type="component" value="Chromosome"/>
</dbReference>
<proteinExistence type="predicted"/>
<organism evidence="2 3">
    <name type="scientific">Haloterrigena alkaliphila</name>
    <dbReference type="NCBI Taxonomy" id="2816475"/>
    <lineage>
        <taxon>Archaea</taxon>
        <taxon>Methanobacteriati</taxon>
        <taxon>Methanobacteriota</taxon>
        <taxon>Stenosarchaea group</taxon>
        <taxon>Halobacteria</taxon>
        <taxon>Halobacteriales</taxon>
        <taxon>Natrialbaceae</taxon>
        <taxon>Haloterrigena</taxon>
    </lineage>
</organism>
<evidence type="ECO:0000256" key="1">
    <source>
        <dbReference type="SAM" id="MobiDB-lite"/>
    </source>
</evidence>
<evidence type="ECO:0000313" key="3">
    <source>
        <dbReference type="Proteomes" id="UP000663203"/>
    </source>
</evidence>
<sequence>MTDQSPGVEAWKEHTTAFDRVQSVATTVSKPRPVSYIADEAHVAENTARDHLERLVALNVLLKTERDDGAFYSPDPLYTRIQTLRNLLEEHDRDGLIDLKIELQSKIEDWETDYNADSPDELRTHSAETETASQTRDLKKTASNWELALYRLSVLEDAIENYETYTTDFRAST</sequence>
<dbReference type="RefSeq" id="WP_207287209.1">
    <property type="nucleotide sequence ID" value="NZ_CP071462.1"/>
</dbReference>
<reference evidence="2 3" key="1">
    <citation type="submission" date="2021-03" db="EMBL/GenBank/DDBJ databases">
        <title>Haloterrigena longa sp. nov. and Haloterrigena limicola sp. nov., extremely halophilic archaea isolated from a salt lake.</title>
        <authorList>
            <person name="Henglin C."/>
        </authorList>
    </citation>
    <scope>NUCLEOTIDE SEQUENCE [LARGE SCALE GENOMIC DNA]</scope>
    <source>
        <strain evidence="2 3">KZCA68</strain>
    </source>
</reference>
<feature type="region of interest" description="Disordered" evidence="1">
    <location>
        <begin position="114"/>
        <end position="136"/>
    </location>
</feature>
<name>A0A8A2VAA1_9EURY</name>
<dbReference type="InterPro" id="IPR055766">
    <property type="entry name" value="DUF7342"/>
</dbReference>
<protein>
    <submittedName>
        <fullName evidence="2">ArsR family transcriptional regulator</fullName>
    </submittedName>
</protein>
<evidence type="ECO:0000313" key="2">
    <source>
        <dbReference type="EMBL" id="QSW97647.1"/>
    </source>
</evidence>
<dbReference type="Pfam" id="PF24033">
    <property type="entry name" value="DUF7342"/>
    <property type="match status" value="1"/>
</dbReference>
<gene>
    <name evidence="2" type="ORF">J0X25_09450</name>
</gene>
<dbReference type="GeneID" id="63187529"/>